<feature type="binding site" evidence="6">
    <location>
        <position position="511"/>
    </location>
    <ligand>
        <name>Zn(2+)</name>
        <dbReference type="ChEBI" id="CHEBI:29105"/>
    </ligand>
</feature>
<dbReference type="AlphaFoldDB" id="A0A2U1CX02"/>
<dbReference type="PANTHER" id="PTHR38344:SF1">
    <property type="entry name" value="INORGANIC CARBON TRANSPORTER SUBUNIT DABA-RELATED"/>
    <property type="match status" value="1"/>
</dbReference>
<evidence type="ECO:0000256" key="4">
    <source>
        <dbReference type="ARBA" id="ARBA00022833"/>
    </source>
</evidence>
<dbReference type="OrthoDB" id="9805101at2"/>
<dbReference type="RefSeq" id="WP_116919154.1">
    <property type="nucleotide sequence ID" value="NZ_QEKQ01000005.1"/>
</dbReference>
<comment type="subcellular location">
    <subcellularLocation>
        <location evidence="6">Cell membrane</location>
        <topology evidence="6">Peripheral membrane protein</topology>
    </subcellularLocation>
</comment>
<feature type="binding site" evidence="6">
    <location>
        <position position="341"/>
    </location>
    <ligand>
        <name>Zn(2+)</name>
        <dbReference type="ChEBI" id="CHEBI:29105"/>
    </ligand>
</feature>
<accession>A0A2U1CX02</accession>
<dbReference type="Pfam" id="PF10070">
    <property type="entry name" value="DabA"/>
    <property type="match status" value="1"/>
</dbReference>
<evidence type="ECO:0000313" key="7">
    <source>
        <dbReference type="EMBL" id="PVY76411.1"/>
    </source>
</evidence>
<keyword evidence="5 6" id="KW-0472">Membrane</keyword>
<dbReference type="InterPro" id="IPR018752">
    <property type="entry name" value="DabA"/>
</dbReference>
<dbReference type="EMBL" id="QEKQ01000005">
    <property type="protein sequence ID" value="PVY76411.1"/>
    <property type="molecule type" value="Genomic_DNA"/>
</dbReference>
<proteinExistence type="inferred from homology"/>
<feature type="binding site" evidence="6">
    <location>
        <position position="343"/>
    </location>
    <ligand>
        <name>Zn(2+)</name>
        <dbReference type="ChEBI" id="CHEBI:29105"/>
    </ligand>
</feature>
<evidence type="ECO:0000256" key="2">
    <source>
        <dbReference type="ARBA" id="ARBA00022475"/>
    </source>
</evidence>
<feature type="binding site" evidence="6">
    <location>
        <position position="526"/>
    </location>
    <ligand>
        <name>Zn(2+)</name>
        <dbReference type="ChEBI" id="CHEBI:29105"/>
    </ligand>
</feature>
<evidence type="ECO:0000256" key="3">
    <source>
        <dbReference type="ARBA" id="ARBA00022723"/>
    </source>
</evidence>
<organism evidence="7 8">
    <name type="scientific">Tamilnaduibacter salinus</name>
    <dbReference type="NCBI Taxonomy" id="1484056"/>
    <lineage>
        <taxon>Bacteria</taxon>
        <taxon>Pseudomonadati</taxon>
        <taxon>Pseudomonadota</taxon>
        <taxon>Gammaproteobacteria</taxon>
        <taxon>Pseudomonadales</taxon>
        <taxon>Marinobacteraceae</taxon>
        <taxon>Tamilnaduibacter</taxon>
    </lineage>
</organism>
<keyword evidence="2 6" id="KW-1003">Cell membrane</keyword>
<dbReference type="GO" id="GO:0008270">
    <property type="term" value="F:zinc ion binding"/>
    <property type="evidence" value="ECO:0007669"/>
    <property type="project" value="UniProtKB-UniRule"/>
</dbReference>
<name>A0A2U1CX02_9GAMM</name>
<comment type="caution">
    <text evidence="7">The sequence shown here is derived from an EMBL/GenBank/DDBJ whole genome shotgun (WGS) entry which is preliminary data.</text>
</comment>
<reference evidence="7 8" key="1">
    <citation type="submission" date="2018-04" db="EMBL/GenBank/DDBJ databases">
        <title>Genomic Encyclopedia of Type Strains, Phase IV (KMG-IV): sequencing the most valuable type-strain genomes for metagenomic binning, comparative biology and taxonomic classification.</title>
        <authorList>
            <person name="Goeker M."/>
        </authorList>
    </citation>
    <scope>NUCLEOTIDE SEQUENCE [LARGE SCALE GENOMIC DNA]</scope>
    <source>
        <strain evidence="7 8">DSM 28688</strain>
    </source>
</reference>
<evidence type="ECO:0000313" key="8">
    <source>
        <dbReference type="Proteomes" id="UP000245887"/>
    </source>
</evidence>
<protein>
    <recommendedName>
        <fullName evidence="6">Probable inorganic carbon transporter subunit DabA</fullName>
    </recommendedName>
</protein>
<dbReference type="HAMAP" id="MF_01871">
    <property type="entry name" value="DabA"/>
    <property type="match status" value="1"/>
</dbReference>
<dbReference type="PANTHER" id="PTHR38344">
    <property type="entry name" value="UPF0753 PROTEIN AQ_863"/>
    <property type="match status" value="1"/>
</dbReference>
<comment type="cofactor">
    <cofactor evidence="6">
        <name>Zn(2+)</name>
        <dbReference type="ChEBI" id="CHEBI:29105"/>
    </cofactor>
</comment>
<comment type="subunit">
    <text evidence="6">Forms a complex with DabB.</text>
</comment>
<comment type="function">
    <text evidence="6">Part of an energy-coupled inorganic carbon pump.</text>
</comment>
<evidence type="ECO:0000256" key="5">
    <source>
        <dbReference type="ARBA" id="ARBA00023136"/>
    </source>
</evidence>
<comment type="similarity">
    <text evidence="6">Belongs to the inorganic carbon transporter (TC 9.A.2) DabA family.</text>
</comment>
<gene>
    <name evidence="6" type="primary">dabA</name>
    <name evidence="7" type="ORF">C8D92_105164</name>
</gene>
<evidence type="ECO:0000256" key="1">
    <source>
        <dbReference type="ARBA" id="ARBA00022448"/>
    </source>
</evidence>
<keyword evidence="1 6" id="KW-0813">Transport</keyword>
<dbReference type="GO" id="GO:0005886">
    <property type="term" value="C:plasma membrane"/>
    <property type="evidence" value="ECO:0007669"/>
    <property type="project" value="UniProtKB-SubCell"/>
</dbReference>
<evidence type="ECO:0000256" key="6">
    <source>
        <dbReference type="HAMAP-Rule" id="MF_01871"/>
    </source>
</evidence>
<keyword evidence="3 6" id="KW-0479">Metal-binding</keyword>
<dbReference type="Proteomes" id="UP000245887">
    <property type="component" value="Unassembled WGS sequence"/>
</dbReference>
<keyword evidence="4 6" id="KW-0862">Zinc</keyword>
<sequence>MNTSATITSSVEQGMRAGRNMVAAVGHIAPSWPLDRWVAVNPWWPLRASRFQNVALDLQERCGIRPLMDTEYYRRRFEDGAISEQSLRRALADERGTGDGEHALNDLKRDEAVNEPIVPLWSRLLDQALAPDPMAQVVCGIRDQISRFCGGYFDSHQALIQSKRPACMLRAWLDQMRHGRDLEQVLRSRRARPFLEAFPDQPDELIALGCQWLEVRVDRAQAIGHALLLDINGWASYCAWLAWEAHLVGERDDNLKALLAIRFAWEVLVWASRTRTDWHEPAEKAWKRLESTRQVREKQAHRIWRWQRALEWSYQSDMIARLNEPTELPAPDIPELQAVFCIDVRSEVIRRNLEAQSDGIQTLGFAGFFGLPMDYQSLDASAPSPQLPGLLSPVYRVQQTSGSQRRDWSLRALRQGKLERSRSFSHLKRNTLTMFPFVEGFGALSAWGLLRDTLGIGNRRGDECATQPGELRHAYGGDPLQPGEKVALAASILRGLSLCEPWAPLILLVGHASRVDNNPHQASLACGACGGQNGGVNAEVAASLLNDREVRAGLQEQGLSLPGHVWFVSAEHNTVTDEISLLDEQNVPESHWPRLESLRDWLEKAAAGCRRERSAALGVGKLSDVALKKALARRTADWSEVRPEWGLANNAALVIAPRHRTRHLDLEGRVFLHEYRPDLDSDGSVLEALMTAPMIVANWINLQYYASVTAPEVYGAGNKLLHSVVGGNIGVLEGNAGDLRIGLPWQSVHDGTKWVHEPLRLSVFIDAPTDRIDGVLDRHPDVRDLVNGEWLFLFSIEDGGRIRHYHQGGWRDVVVE</sequence>